<sequence>MSADFQKGATTVAPMADSCSPQETTMPRLFTLGWSEPASSMRKRQVQKGRSQACLFQKRWGFKPRASLKQRELNSAKPPQTAPVLECYPQEAPKSECSPQVAPVLQEDPVIECSPQRAPVPRLFTLGLSIPAFSTRNFRVRKERSCMFQERRGYKPQASLRQREPKPVKLPQRSPVAEDFPQECSSEEAPMPKLFTLGMSIPALSTKKYRQHKLQASLTHRTRLSVITAEKSSVAKNVSIDEARVEAMEPKSSSSNKATKAQKEAPMPERSLEEEPILECSPKGAPVPRLFTLGLSIPTYSTKNFHVRKGRSCLFQKHRGYKPQASLIQREPEPVELPQRSPVPEGFPQECSSEEAPMLQCFFQGKPAETKQEEPVFVKFPDGEPLPKCSPHVASMPKLFTLGMSIPVLSTKQYRLHKHQASLTHRTRLPLITAELWVNLSRVLKEGGTKGRK</sequence>
<dbReference type="AlphaFoldDB" id="A0AA88TY68"/>
<organism evidence="2 3">
    <name type="scientific">Cirrhinus molitorella</name>
    <name type="common">mud carp</name>
    <dbReference type="NCBI Taxonomy" id="172907"/>
    <lineage>
        <taxon>Eukaryota</taxon>
        <taxon>Metazoa</taxon>
        <taxon>Chordata</taxon>
        <taxon>Craniata</taxon>
        <taxon>Vertebrata</taxon>
        <taxon>Euteleostomi</taxon>
        <taxon>Actinopterygii</taxon>
        <taxon>Neopterygii</taxon>
        <taxon>Teleostei</taxon>
        <taxon>Ostariophysi</taxon>
        <taxon>Cypriniformes</taxon>
        <taxon>Cyprinidae</taxon>
        <taxon>Labeoninae</taxon>
        <taxon>Labeonini</taxon>
        <taxon>Cirrhinus</taxon>
    </lineage>
</organism>
<protein>
    <submittedName>
        <fullName evidence="2">Uncharacterized protein</fullName>
    </submittedName>
</protein>
<proteinExistence type="predicted"/>
<gene>
    <name evidence="2" type="ORF">Q8A67_003760</name>
</gene>
<feature type="region of interest" description="Disordered" evidence="1">
    <location>
        <begin position="245"/>
        <end position="275"/>
    </location>
</feature>
<reference evidence="2" key="1">
    <citation type="submission" date="2023-08" db="EMBL/GenBank/DDBJ databases">
        <title>Chromosome-level Genome Assembly of mud carp (Cirrhinus molitorella).</title>
        <authorList>
            <person name="Liu H."/>
        </authorList>
    </citation>
    <scope>NUCLEOTIDE SEQUENCE</scope>
    <source>
        <strain evidence="2">Prfri</strain>
        <tissue evidence="2">Muscle</tissue>
    </source>
</reference>
<comment type="caution">
    <text evidence="2">The sequence shown here is derived from an EMBL/GenBank/DDBJ whole genome shotgun (WGS) entry which is preliminary data.</text>
</comment>
<keyword evidence="3" id="KW-1185">Reference proteome</keyword>
<evidence type="ECO:0000256" key="1">
    <source>
        <dbReference type="SAM" id="MobiDB-lite"/>
    </source>
</evidence>
<evidence type="ECO:0000313" key="2">
    <source>
        <dbReference type="EMBL" id="KAK2911627.1"/>
    </source>
</evidence>
<dbReference type="Proteomes" id="UP001187343">
    <property type="component" value="Unassembled WGS sequence"/>
</dbReference>
<feature type="region of interest" description="Disordered" evidence="1">
    <location>
        <begin position="151"/>
        <end position="176"/>
    </location>
</feature>
<feature type="compositionally biased region" description="Basic and acidic residues" evidence="1">
    <location>
        <begin position="261"/>
        <end position="273"/>
    </location>
</feature>
<dbReference type="EMBL" id="JAUYZG010000003">
    <property type="protein sequence ID" value="KAK2911627.1"/>
    <property type="molecule type" value="Genomic_DNA"/>
</dbReference>
<feature type="region of interest" description="Disordered" evidence="1">
    <location>
        <begin position="1"/>
        <end position="23"/>
    </location>
</feature>
<accession>A0AA88TY68</accession>
<evidence type="ECO:0000313" key="3">
    <source>
        <dbReference type="Proteomes" id="UP001187343"/>
    </source>
</evidence>
<name>A0AA88TY68_9TELE</name>